<sequence>MSSFGGSKLLCIAGLVESDQFALQQPPESFNYGLFLPPCDGRAGKFLLEDRSIRDYPFHDCVPYLELKYKKRVYKMMKLDEKQLKQLHSKSNLKKFMDTVMNRQAEKIEKMCTHGLDPNFHDPLGETPLTMAAAIEGSSEVMVALVGGGAHLDFRNAEGQTPMHKAAFLASGDNVKTLLELGASPNYRDPIGLTPLYYCMLTAETSADAAELLLRDSADIGVTDMHGNHEIHQACKNGLTKHVEHLLYYGADADAMNVNGNTPLHVCAVNNRPECARVLLFRGADAGIVNKQGQTAFHVANIIGNQSVAEIIRTHNPTTSGTSTSSSFAVCFAVNVPRILVIPRGPKGFGFILRGAKKMEPGVQFEPSPTVPGLQFFEGVDMSGMAMKAGLRPGDFLLQINGVDVRRASHDQVVDLIQQADDTITLKVITIEAGRFVAGTMPARRTRARSSLPPPPPARHPSTSLSSAKGGRFLTQSIFRFPDEQIYANGGGRLVPAKSVEALPHSANYFDPATIHVVERVASVKNRPSSRRISAAELEHLMIRQSSANSAELASYDQDSLGPQTPKKFTSVADMKRRKNRMPPPPSPQVPMGPGLPRVLYHEQQQQQNRSPVASNPVRPPLKSFASSPDLNAVDYHQEQRHVFVPPPPPPQPSMLRRASTDSPNDASDYSRPFRPTSRPKTPPPPPPPPPSTATNGVVRQQQAQQQRTVPSAAAPPPPPPPPPPEALRANGEASRIPPPPPIHGMTNGSTSSKGDCRGVTADSLRGVQLKKTQPPTERGVGRVVESQSTPAISAMSLSGVKLKPAMKRDESAPGGVDFDSDLRNALAKRRTKVNSQESTEEEHKRVNFSLDGNVGASNGANDNNSAHQSRFGGLSLKESVRENVPAKPTKGKTQHSPPPVVNGFGNKKDSGYTSSRTSLEPSECGDETVYPTVLRVNDDNSPIAEAPDSPGFPPPPPPEFLNAAINCCAPDVASAGTNRVSILSQQLEDSFGGQPPPTLPKKPVGLKRELSRHAHAPPTIREHDAASMPHVPQPDYDAADSGTGDSDNDDITPTISRIDLSCRSGNNEFGNKELSGWTPGDVCDWLDSLQLGEYKQRFLDAHITGRQLIVCDRARFTSLGVTRIAHRKLIEHSLKRIASPTDD</sequence>
<dbReference type="InterPro" id="IPR041489">
    <property type="entry name" value="PDZ_6"/>
</dbReference>
<feature type="repeat" description="ANK" evidence="3">
    <location>
        <begin position="259"/>
        <end position="291"/>
    </location>
</feature>
<dbReference type="InterPro" id="IPR001660">
    <property type="entry name" value="SAM"/>
</dbReference>
<feature type="compositionally biased region" description="Pro residues" evidence="4">
    <location>
        <begin position="582"/>
        <end position="591"/>
    </location>
</feature>
<evidence type="ECO:0000313" key="8">
    <source>
        <dbReference type="WBParaSite" id="PSAMB.scaffold2041size25845.g16154.t1"/>
    </source>
</evidence>
<feature type="repeat" description="ANK" evidence="3">
    <location>
        <begin position="226"/>
        <end position="258"/>
    </location>
</feature>
<keyword evidence="1" id="KW-0770">Synapse</keyword>
<dbReference type="SUPFAM" id="SSF47769">
    <property type="entry name" value="SAM/Pointed domain"/>
    <property type="match status" value="1"/>
</dbReference>
<feature type="repeat" description="ANK" evidence="3">
    <location>
        <begin position="158"/>
        <end position="190"/>
    </location>
</feature>
<evidence type="ECO:0000259" key="5">
    <source>
        <dbReference type="PROSITE" id="PS50105"/>
    </source>
</evidence>
<evidence type="ECO:0000259" key="6">
    <source>
        <dbReference type="PROSITE" id="PS50106"/>
    </source>
</evidence>
<feature type="region of interest" description="Disordered" evidence="4">
    <location>
        <begin position="805"/>
        <end position="931"/>
    </location>
</feature>
<feature type="region of interest" description="Disordered" evidence="4">
    <location>
        <begin position="989"/>
        <end position="1055"/>
    </location>
</feature>
<dbReference type="Gene3D" id="1.10.150.50">
    <property type="entry name" value="Transcription Factor, Ets-1"/>
    <property type="match status" value="1"/>
</dbReference>
<dbReference type="GO" id="GO:0045211">
    <property type="term" value="C:postsynaptic membrane"/>
    <property type="evidence" value="ECO:0007669"/>
    <property type="project" value="TreeGrafter"/>
</dbReference>
<dbReference type="Pfam" id="PF17820">
    <property type="entry name" value="PDZ_6"/>
    <property type="match status" value="1"/>
</dbReference>
<evidence type="ECO:0000256" key="4">
    <source>
        <dbReference type="SAM" id="MobiDB-lite"/>
    </source>
</evidence>
<dbReference type="SMART" id="SM00228">
    <property type="entry name" value="PDZ"/>
    <property type="match status" value="1"/>
</dbReference>
<dbReference type="PROSITE" id="PS50297">
    <property type="entry name" value="ANK_REP_REGION"/>
    <property type="match status" value="3"/>
</dbReference>
<feature type="compositionally biased region" description="Low complexity" evidence="4">
    <location>
        <begin position="852"/>
        <end position="867"/>
    </location>
</feature>
<feature type="compositionally biased region" description="Pro residues" evidence="4">
    <location>
        <begin position="714"/>
        <end position="726"/>
    </location>
</feature>
<feature type="region of interest" description="Disordered" evidence="4">
    <location>
        <begin position="442"/>
        <end position="468"/>
    </location>
</feature>
<dbReference type="InterPro" id="IPR002110">
    <property type="entry name" value="Ankyrin_rpt"/>
</dbReference>
<dbReference type="GO" id="GO:0043197">
    <property type="term" value="C:dendritic spine"/>
    <property type="evidence" value="ECO:0007669"/>
    <property type="project" value="TreeGrafter"/>
</dbReference>
<dbReference type="Gene3D" id="2.30.42.10">
    <property type="match status" value="1"/>
</dbReference>
<dbReference type="GO" id="GO:0035255">
    <property type="term" value="F:ionotropic glutamate receptor binding"/>
    <property type="evidence" value="ECO:0007669"/>
    <property type="project" value="TreeGrafter"/>
</dbReference>
<keyword evidence="3" id="KW-0040">ANK repeat</keyword>
<dbReference type="PROSITE" id="PS50088">
    <property type="entry name" value="ANK_REPEAT"/>
    <property type="match status" value="3"/>
</dbReference>
<evidence type="ECO:0000256" key="1">
    <source>
        <dbReference type="ARBA" id="ARBA00023018"/>
    </source>
</evidence>
<dbReference type="Gene3D" id="1.25.40.20">
    <property type="entry name" value="Ankyrin repeat-containing domain"/>
    <property type="match status" value="2"/>
</dbReference>
<dbReference type="PROSITE" id="PS50106">
    <property type="entry name" value="PDZ"/>
    <property type="match status" value="1"/>
</dbReference>
<proteinExistence type="predicted"/>
<name>A0A914VHU9_9BILA</name>
<dbReference type="CDD" id="cd06746">
    <property type="entry name" value="PDZ_SHANK1_3-like"/>
    <property type="match status" value="1"/>
</dbReference>
<dbReference type="Pfam" id="PF12796">
    <property type="entry name" value="Ank_2"/>
    <property type="match status" value="2"/>
</dbReference>
<feature type="compositionally biased region" description="Low complexity" evidence="4">
    <location>
        <begin position="671"/>
        <end position="680"/>
    </location>
</feature>
<dbReference type="SUPFAM" id="SSF48403">
    <property type="entry name" value="Ankyrin repeat"/>
    <property type="match status" value="1"/>
</dbReference>
<dbReference type="SUPFAM" id="SSF50156">
    <property type="entry name" value="PDZ domain-like"/>
    <property type="match status" value="1"/>
</dbReference>
<dbReference type="GO" id="GO:0030160">
    <property type="term" value="F:synaptic receptor adaptor activity"/>
    <property type="evidence" value="ECO:0007669"/>
    <property type="project" value="TreeGrafter"/>
</dbReference>
<reference evidence="8" key="1">
    <citation type="submission" date="2022-11" db="UniProtKB">
        <authorList>
            <consortium name="WormBaseParasite"/>
        </authorList>
    </citation>
    <scope>IDENTIFICATION</scope>
</reference>
<evidence type="ECO:0000256" key="2">
    <source>
        <dbReference type="ARBA" id="ARBA00034105"/>
    </source>
</evidence>
<comment type="subcellular location">
    <subcellularLocation>
        <location evidence="2">Postsynaptic density</location>
    </subcellularLocation>
</comment>
<dbReference type="InterPro" id="IPR051569">
    <property type="entry name" value="SHANK"/>
</dbReference>
<dbReference type="InterPro" id="IPR001478">
    <property type="entry name" value="PDZ"/>
</dbReference>
<feature type="compositionally biased region" description="Pro residues" evidence="4">
    <location>
        <begin position="681"/>
        <end position="692"/>
    </location>
</feature>
<dbReference type="InterPro" id="IPR036770">
    <property type="entry name" value="Ankyrin_rpt-contain_sf"/>
</dbReference>
<feature type="domain" description="SAM" evidence="5">
    <location>
        <begin position="1078"/>
        <end position="1141"/>
    </location>
</feature>
<accession>A0A914VHU9</accession>
<dbReference type="InterPro" id="IPR036034">
    <property type="entry name" value="PDZ_sf"/>
</dbReference>
<feature type="domain" description="PDZ" evidence="6">
    <location>
        <begin position="339"/>
        <end position="432"/>
    </location>
</feature>
<protein>
    <submittedName>
        <fullName evidence="8">Uncharacterized protein</fullName>
    </submittedName>
</protein>
<dbReference type="InterPro" id="IPR013761">
    <property type="entry name" value="SAM/pointed_sf"/>
</dbReference>
<feature type="compositionally biased region" description="Polar residues" evidence="4">
    <location>
        <begin position="554"/>
        <end position="563"/>
    </location>
</feature>
<dbReference type="PANTHER" id="PTHR24135">
    <property type="entry name" value="SH3 AND MULTIPLE ANKYRIN REPEAT DOMAINS PROTEIN"/>
    <property type="match status" value="1"/>
</dbReference>
<dbReference type="AlphaFoldDB" id="A0A914VHU9"/>
<evidence type="ECO:0000313" key="7">
    <source>
        <dbReference type="Proteomes" id="UP000887566"/>
    </source>
</evidence>
<dbReference type="WBParaSite" id="PSAMB.scaffold2041size25845.g16154.t1">
    <property type="protein sequence ID" value="PSAMB.scaffold2041size25845.g16154.t1"/>
    <property type="gene ID" value="PSAMB.scaffold2041size25845.g16154"/>
</dbReference>
<dbReference type="SMART" id="SM00248">
    <property type="entry name" value="ANK"/>
    <property type="match status" value="6"/>
</dbReference>
<dbReference type="PANTHER" id="PTHR24135:SF28">
    <property type="entry name" value="LD13733P"/>
    <property type="match status" value="1"/>
</dbReference>
<organism evidence="7 8">
    <name type="scientific">Plectus sambesii</name>
    <dbReference type="NCBI Taxonomy" id="2011161"/>
    <lineage>
        <taxon>Eukaryota</taxon>
        <taxon>Metazoa</taxon>
        <taxon>Ecdysozoa</taxon>
        <taxon>Nematoda</taxon>
        <taxon>Chromadorea</taxon>
        <taxon>Plectida</taxon>
        <taxon>Plectina</taxon>
        <taxon>Plectoidea</taxon>
        <taxon>Plectidae</taxon>
        <taxon>Plectus</taxon>
    </lineage>
</organism>
<dbReference type="Proteomes" id="UP000887566">
    <property type="component" value="Unplaced"/>
</dbReference>
<dbReference type="SMART" id="SM00454">
    <property type="entry name" value="SAM"/>
    <property type="match status" value="1"/>
</dbReference>
<feature type="compositionally biased region" description="Polar residues" evidence="4">
    <location>
        <begin position="912"/>
        <end position="921"/>
    </location>
</feature>
<feature type="region of interest" description="Disordered" evidence="4">
    <location>
        <begin position="642"/>
        <end position="788"/>
    </location>
</feature>
<dbReference type="Pfam" id="PF00536">
    <property type="entry name" value="SAM_1"/>
    <property type="match status" value="1"/>
</dbReference>
<feature type="compositionally biased region" description="Low complexity" evidence="4">
    <location>
        <begin position="701"/>
        <end position="713"/>
    </location>
</feature>
<feature type="compositionally biased region" description="Polar residues" evidence="4">
    <location>
        <begin position="603"/>
        <end position="614"/>
    </location>
</feature>
<feature type="region of interest" description="Disordered" evidence="4">
    <location>
        <begin position="554"/>
        <end position="629"/>
    </location>
</feature>
<keyword evidence="7" id="KW-1185">Reference proteome</keyword>
<dbReference type="GO" id="GO:0014069">
    <property type="term" value="C:postsynaptic density"/>
    <property type="evidence" value="ECO:0007669"/>
    <property type="project" value="UniProtKB-SubCell"/>
</dbReference>
<dbReference type="PROSITE" id="PS50105">
    <property type="entry name" value="SAM_DOMAIN"/>
    <property type="match status" value="1"/>
</dbReference>
<evidence type="ECO:0000256" key="3">
    <source>
        <dbReference type="PROSITE-ProRule" id="PRU00023"/>
    </source>
</evidence>